<keyword evidence="1" id="KW-0732">Signal</keyword>
<dbReference type="Gene3D" id="3.40.190.10">
    <property type="entry name" value="Periplasmic binding protein-like II"/>
    <property type="match status" value="2"/>
</dbReference>
<name>A0ABS4RF24_9BACI</name>
<dbReference type="EMBL" id="JAGIKZ010000010">
    <property type="protein sequence ID" value="MBP2241509.1"/>
    <property type="molecule type" value="Genomic_DNA"/>
</dbReference>
<dbReference type="PANTHER" id="PTHR30024:SF46">
    <property type="entry name" value="ABC TRANSPORTER, SUBSTRATE-BINDING LIPOPROTEIN"/>
    <property type="match status" value="1"/>
</dbReference>
<gene>
    <name evidence="3" type="ORF">J2Z40_002072</name>
</gene>
<keyword evidence="4" id="KW-1185">Reference proteome</keyword>
<sequence>MNKVMFRTVVTILIVLLLGACSSNESDKKGDEAKVEEETEEISVTENLAIQAPAGVSIAAPIYKIIEDNHLGDTVEEISFMTWNTPDELRARISSNQVQVSAVPTYVGANLYNKDVDIKLVNTLIWGILYMIGPEGEEVSLKDLKGKTIHVPFKGDMPDLVFKYLLNKNNIQMEELNIEYTSTPQEVVQLLAAGKAEYAILPEHTASLALAKAKKEGKNLQKALSLQDEWAAATGKEARIPQAGIIVSGKLIESNPEAVENLQNQLMESIAYLNESPEEAAKVVAKYQDGLEPAFIQKLIPSLNLKFVTAKEAKEELEFFFSELATISPDIIGGKLPDEGFYYEK</sequence>
<dbReference type="PANTHER" id="PTHR30024">
    <property type="entry name" value="ALIPHATIC SULFONATES-BINDING PROTEIN-RELATED"/>
    <property type="match status" value="1"/>
</dbReference>
<dbReference type="Proteomes" id="UP001519293">
    <property type="component" value="Unassembled WGS sequence"/>
</dbReference>
<dbReference type="Pfam" id="PF09084">
    <property type="entry name" value="NMT1"/>
    <property type="match status" value="1"/>
</dbReference>
<accession>A0ABS4RF24</accession>
<dbReference type="InterPro" id="IPR015168">
    <property type="entry name" value="SsuA/THI5"/>
</dbReference>
<feature type="chain" id="PRO_5045133030" evidence="1">
    <location>
        <begin position="26"/>
        <end position="345"/>
    </location>
</feature>
<reference evidence="3 4" key="1">
    <citation type="submission" date="2021-03" db="EMBL/GenBank/DDBJ databases">
        <title>Genomic Encyclopedia of Type Strains, Phase IV (KMG-IV): sequencing the most valuable type-strain genomes for metagenomic binning, comparative biology and taxonomic classification.</title>
        <authorList>
            <person name="Goeker M."/>
        </authorList>
    </citation>
    <scope>NUCLEOTIDE SEQUENCE [LARGE SCALE GENOMIC DNA]</scope>
    <source>
        <strain evidence="3 4">DSM 26675</strain>
    </source>
</reference>
<proteinExistence type="predicted"/>
<protein>
    <submittedName>
        <fullName evidence="3">NitT/TauT family transport system substrate-binding protein</fullName>
    </submittedName>
</protein>
<dbReference type="PROSITE" id="PS51257">
    <property type="entry name" value="PROKAR_LIPOPROTEIN"/>
    <property type="match status" value="1"/>
</dbReference>
<evidence type="ECO:0000313" key="3">
    <source>
        <dbReference type="EMBL" id="MBP2241509.1"/>
    </source>
</evidence>
<dbReference type="SUPFAM" id="SSF53850">
    <property type="entry name" value="Periplasmic binding protein-like II"/>
    <property type="match status" value="1"/>
</dbReference>
<evidence type="ECO:0000313" key="4">
    <source>
        <dbReference type="Proteomes" id="UP001519293"/>
    </source>
</evidence>
<feature type="domain" description="SsuA/THI5-like" evidence="2">
    <location>
        <begin position="140"/>
        <end position="280"/>
    </location>
</feature>
<evidence type="ECO:0000256" key="1">
    <source>
        <dbReference type="SAM" id="SignalP"/>
    </source>
</evidence>
<comment type="caution">
    <text evidence="3">The sequence shown here is derived from an EMBL/GenBank/DDBJ whole genome shotgun (WGS) entry which is preliminary data.</text>
</comment>
<organism evidence="3 4">
    <name type="scientific">Cytobacillus eiseniae</name>
    <dbReference type="NCBI Taxonomy" id="762947"/>
    <lineage>
        <taxon>Bacteria</taxon>
        <taxon>Bacillati</taxon>
        <taxon>Bacillota</taxon>
        <taxon>Bacilli</taxon>
        <taxon>Bacillales</taxon>
        <taxon>Bacillaceae</taxon>
        <taxon>Cytobacillus</taxon>
    </lineage>
</organism>
<dbReference type="PIRSF" id="PIRSF027386">
    <property type="entry name" value="UCP027386_ABC_sbc_TM0202"/>
    <property type="match status" value="1"/>
</dbReference>
<evidence type="ECO:0000259" key="2">
    <source>
        <dbReference type="Pfam" id="PF09084"/>
    </source>
</evidence>
<dbReference type="InterPro" id="IPR027024">
    <property type="entry name" value="UCP027386_ABC_sbc_TM0202"/>
</dbReference>
<dbReference type="RefSeq" id="WP_066400065.1">
    <property type="nucleotide sequence ID" value="NZ_JAGIKZ010000010.1"/>
</dbReference>
<feature type="signal peptide" evidence="1">
    <location>
        <begin position="1"/>
        <end position="25"/>
    </location>
</feature>